<proteinExistence type="inferred from homology"/>
<dbReference type="Gene3D" id="3.40.430.10">
    <property type="entry name" value="Dihydrofolate Reductase, subunit A"/>
    <property type="match status" value="1"/>
</dbReference>
<dbReference type="PANTHER" id="PTHR38011:SF7">
    <property type="entry name" value="2,5-DIAMINO-6-RIBOSYLAMINO-4(3H)-PYRIMIDINONE 5'-PHOSPHATE REDUCTASE"/>
    <property type="match status" value="1"/>
</dbReference>
<sequence>MLKGGKVQDHTHEHYMQRCHELALMGSGAVSPNPMVGCVIVSGGQVIGEGFHRQYGGPHAEVNAVASVADRERLRNATLYVNLEPCSHFGKTPPCSDMIVEMGIPRVVIGCRDPHLKVAGKGIAKLLAGGVEVIEGVLETESERLNEAFITVHRKGRPFVALKLAQSLDGKIATVSGASKWITGEEARTEVHRLRCSFDAVLTGAATVIADDSRLTVRHCAGRNPIRVVLDSRLSIPIGAGIFDTEAETVVFTALSMQDSQKARQLAKKGVAVFGVAERECGLDLAAVLERLHERRILSVLVEGGGRLGSSFVRMELFDKLYMFIAPVLFGGDGLSAFAPIGITLPEQAIRLDFEPPSRFGRDLLLTAYVSG</sequence>
<dbReference type="STRING" id="290315.Clim_0829"/>
<dbReference type="eggNOG" id="COG1985">
    <property type="taxonomic scope" value="Bacteria"/>
</dbReference>
<dbReference type="InterPro" id="IPR016192">
    <property type="entry name" value="APOBEC/CMP_deaminase_Zn-bd"/>
</dbReference>
<evidence type="ECO:0000256" key="2">
    <source>
        <dbReference type="ARBA" id="ARBA00004882"/>
    </source>
</evidence>
<gene>
    <name evidence="18" type="ordered locus">Clim_0829</name>
</gene>
<dbReference type="PROSITE" id="PS00903">
    <property type="entry name" value="CYT_DCMP_DEAMINASES_1"/>
    <property type="match status" value="1"/>
</dbReference>
<accession>B3EI79</accession>
<comment type="similarity">
    <text evidence="4 13">In the N-terminal section; belongs to the cytidine and deoxycytidylate deaminase family.</text>
</comment>
<evidence type="ECO:0000256" key="6">
    <source>
        <dbReference type="ARBA" id="ARBA00022619"/>
    </source>
</evidence>
<dbReference type="FunFam" id="3.40.140.10:FF:000025">
    <property type="entry name" value="Riboflavin biosynthesis protein RibD"/>
    <property type="match status" value="1"/>
</dbReference>
<feature type="binding site" evidence="15">
    <location>
        <position position="179"/>
    </location>
    <ligand>
        <name>substrate</name>
    </ligand>
</feature>
<evidence type="ECO:0000256" key="14">
    <source>
        <dbReference type="PIRSR" id="PIRSR006769-1"/>
    </source>
</evidence>
<keyword evidence="10 13" id="KW-0521">NADP</keyword>
<dbReference type="InterPro" id="IPR002734">
    <property type="entry name" value="RibDG_C"/>
</dbReference>
<feature type="domain" description="CMP/dCMP-type deaminase" evidence="17">
    <location>
        <begin position="10"/>
        <end position="134"/>
    </location>
</feature>
<dbReference type="InterPro" id="IPR011549">
    <property type="entry name" value="RibD_C"/>
</dbReference>
<feature type="binding site" evidence="16">
    <location>
        <position position="86"/>
    </location>
    <ligand>
        <name>Zn(2+)</name>
        <dbReference type="ChEBI" id="CHEBI:29105"/>
        <note>catalytic</note>
    </ligand>
</feature>
<dbReference type="NCBIfam" id="TIGR00227">
    <property type="entry name" value="ribD_Cterm"/>
    <property type="match status" value="1"/>
</dbReference>
<dbReference type="PANTHER" id="PTHR38011">
    <property type="entry name" value="DIHYDROFOLATE REDUCTASE FAMILY PROTEIN (AFU_ORTHOLOGUE AFUA_8G06820)"/>
    <property type="match status" value="1"/>
</dbReference>
<dbReference type="GO" id="GO:0050661">
    <property type="term" value="F:NADP binding"/>
    <property type="evidence" value="ECO:0007669"/>
    <property type="project" value="InterPro"/>
</dbReference>
<dbReference type="InterPro" id="IPR024072">
    <property type="entry name" value="DHFR-like_dom_sf"/>
</dbReference>
<dbReference type="NCBIfam" id="TIGR00326">
    <property type="entry name" value="eubact_ribD"/>
    <property type="match status" value="1"/>
</dbReference>
<keyword evidence="11 13" id="KW-0560">Oxidoreductase</keyword>
<evidence type="ECO:0000256" key="3">
    <source>
        <dbReference type="ARBA" id="ARBA00004910"/>
    </source>
</evidence>
<dbReference type="GO" id="GO:0008270">
    <property type="term" value="F:zinc ion binding"/>
    <property type="evidence" value="ECO:0007669"/>
    <property type="project" value="InterPro"/>
</dbReference>
<dbReference type="InterPro" id="IPR050765">
    <property type="entry name" value="Riboflavin_Biosynth_HTPR"/>
</dbReference>
<evidence type="ECO:0000256" key="16">
    <source>
        <dbReference type="PIRSR" id="PIRSR006769-3"/>
    </source>
</evidence>
<dbReference type="EC" id="1.1.1.193" evidence="13"/>
<feature type="binding site" evidence="15">
    <location>
        <position position="303"/>
    </location>
    <ligand>
        <name>substrate</name>
    </ligand>
</feature>
<feature type="binding site" evidence="16">
    <location>
        <position position="95"/>
    </location>
    <ligand>
        <name>Zn(2+)</name>
        <dbReference type="ChEBI" id="CHEBI:29105"/>
        <note>catalytic</note>
    </ligand>
</feature>
<keyword evidence="12" id="KW-0511">Multifunctional enzyme</keyword>
<evidence type="ECO:0000256" key="11">
    <source>
        <dbReference type="ARBA" id="ARBA00023002"/>
    </source>
</evidence>
<protein>
    <recommendedName>
        <fullName evidence="13">Riboflavin biosynthesis protein RibD</fullName>
    </recommendedName>
    <domain>
        <recommendedName>
            <fullName evidence="13">Diaminohydroxyphosphoribosylaminopyrimidine deaminase</fullName>
            <shortName evidence="13">DRAP deaminase</shortName>
            <ecNumber evidence="13">3.5.4.26</ecNumber>
        </recommendedName>
        <alternativeName>
            <fullName evidence="13">Riboflavin-specific deaminase</fullName>
        </alternativeName>
    </domain>
    <domain>
        <recommendedName>
            <fullName evidence="13">5-amino-6-(5-phosphoribosylamino)uracil reductase</fullName>
            <ecNumber evidence="13">1.1.1.193</ecNumber>
        </recommendedName>
        <alternativeName>
            <fullName evidence="13">HTP reductase</fullName>
        </alternativeName>
    </domain>
</protein>
<dbReference type="SUPFAM" id="SSF53597">
    <property type="entry name" value="Dihydrofolate reductase-like"/>
    <property type="match status" value="1"/>
</dbReference>
<evidence type="ECO:0000259" key="17">
    <source>
        <dbReference type="PROSITE" id="PS51747"/>
    </source>
</evidence>
<dbReference type="Pfam" id="PF00383">
    <property type="entry name" value="dCMP_cyt_deam_1"/>
    <property type="match status" value="1"/>
</dbReference>
<dbReference type="HOGENOM" id="CLU_036590_1_2_10"/>
<evidence type="ECO:0000256" key="7">
    <source>
        <dbReference type="ARBA" id="ARBA00022723"/>
    </source>
</evidence>
<evidence type="ECO:0000256" key="5">
    <source>
        <dbReference type="ARBA" id="ARBA00007417"/>
    </source>
</evidence>
<dbReference type="Pfam" id="PF01872">
    <property type="entry name" value="RibD_C"/>
    <property type="match status" value="1"/>
</dbReference>
<dbReference type="GO" id="GO:0009231">
    <property type="term" value="P:riboflavin biosynthetic process"/>
    <property type="evidence" value="ECO:0007669"/>
    <property type="project" value="UniProtKB-UniPathway"/>
</dbReference>
<feature type="binding site" evidence="15">
    <location>
        <position position="181"/>
    </location>
    <ligand>
        <name>NADP(+)</name>
        <dbReference type="ChEBI" id="CHEBI:58349"/>
    </ligand>
</feature>
<evidence type="ECO:0000256" key="12">
    <source>
        <dbReference type="ARBA" id="ARBA00023268"/>
    </source>
</evidence>
<comment type="pathway">
    <text evidence="2 13">Cofactor biosynthesis; riboflavin biosynthesis; 5-amino-6-(D-ribitylamino)uracil from GTP: step 2/4.</text>
</comment>
<comment type="function">
    <text evidence="1 13">Converts 2,5-diamino-6-(ribosylamino)-4(3h)-pyrimidinone 5'-phosphate into 5-amino-6-(ribosylamino)-2,4(1h,3h)-pyrimidinedione 5'-phosphate.</text>
</comment>
<comment type="pathway">
    <text evidence="3 13">Cofactor biosynthesis; riboflavin biosynthesis; 5-amino-6-(D-ribitylamino)uracil from GTP: step 3/4.</text>
</comment>
<dbReference type="eggNOG" id="COG0117">
    <property type="taxonomic scope" value="Bacteria"/>
</dbReference>
<reference evidence="18 19" key="1">
    <citation type="submission" date="2008-05" db="EMBL/GenBank/DDBJ databases">
        <title>Complete sequence of Chlorobium limicola DSM 245.</title>
        <authorList>
            <consortium name="US DOE Joint Genome Institute"/>
            <person name="Lucas S."/>
            <person name="Copeland A."/>
            <person name="Lapidus A."/>
            <person name="Glavina del Rio T."/>
            <person name="Dalin E."/>
            <person name="Tice H."/>
            <person name="Bruce D."/>
            <person name="Goodwin L."/>
            <person name="Pitluck S."/>
            <person name="Schmutz J."/>
            <person name="Larimer F."/>
            <person name="Land M."/>
            <person name="Hauser L."/>
            <person name="Kyrpides N."/>
            <person name="Ovchinnikova G."/>
            <person name="Zhao F."/>
            <person name="Li T."/>
            <person name="Liu Z."/>
            <person name="Overmann J."/>
            <person name="Bryant D.A."/>
            <person name="Richardson P."/>
        </authorList>
    </citation>
    <scope>NUCLEOTIDE SEQUENCE [LARGE SCALE GENOMIC DNA]</scope>
    <source>
        <strain evidence="19">DSM 245 / NBRC 103803 / 6330</strain>
    </source>
</reference>
<dbReference type="InterPro" id="IPR016193">
    <property type="entry name" value="Cytidine_deaminase-like"/>
</dbReference>
<dbReference type="GO" id="GO:0008703">
    <property type="term" value="F:5-amino-6-(5-phosphoribosylamino)uracil reductase activity"/>
    <property type="evidence" value="ECO:0007669"/>
    <property type="project" value="UniProtKB-EC"/>
</dbReference>
<feature type="binding site" evidence="16">
    <location>
        <position position="59"/>
    </location>
    <ligand>
        <name>Zn(2+)</name>
        <dbReference type="ChEBI" id="CHEBI:29105"/>
        <note>catalytic</note>
    </ligand>
</feature>
<dbReference type="KEGG" id="cli:Clim_0829"/>
<feature type="binding site" evidence="15">
    <location>
        <position position="215"/>
    </location>
    <ligand>
        <name>substrate</name>
    </ligand>
</feature>
<dbReference type="EMBL" id="CP001097">
    <property type="protein sequence ID" value="ACD89909.1"/>
    <property type="molecule type" value="Genomic_DNA"/>
</dbReference>
<feature type="binding site" evidence="15">
    <location>
        <begin position="305"/>
        <end position="311"/>
    </location>
    <ligand>
        <name>NADP(+)</name>
        <dbReference type="ChEBI" id="CHEBI:58349"/>
    </ligand>
</feature>
<comment type="similarity">
    <text evidence="5 13">In the C-terminal section; belongs to the HTP reductase family.</text>
</comment>
<keyword evidence="6 13" id="KW-0686">Riboflavin biosynthesis</keyword>
<evidence type="ECO:0000313" key="18">
    <source>
        <dbReference type="EMBL" id="ACD89909.1"/>
    </source>
</evidence>
<dbReference type="Gene3D" id="3.40.140.10">
    <property type="entry name" value="Cytidine Deaminase, domain 2"/>
    <property type="match status" value="1"/>
</dbReference>
<dbReference type="PIRSF" id="PIRSF006769">
    <property type="entry name" value="RibD"/>
    <property type="match status" value="1"/>
</dbReference>
<dbReference type="UniPathway" id="UPA00275">
    <property type="reaction ID" value="UER00401"/>
</dbReference>
<dbReference type="SUPFAM" id="SSF53927">
    <property type="entry name" value="Cytidine deaminase-like"/>
    <property type="match status" value="1"/>
</dbReference>
<dbReference type="GO" id="GO:0008835">
    <property type="term" value="F:diaminohydroxyphosphoribosylaminopyrimidine deaminase activity"/>
    <property type="evidence" value="ECO:0007669"/>
    <property type="project" value="UniProtKB-EC"/>
</dbReference>
<evidence type="ECO:0000256" key="15">
    <source>
        <dbReference type="PIRSR" id="PIRSR006769-2"/>
    </source>
</evidence>
<dbReference type="Proteomes" id="UP000008841">
    <property type="component" value="Chromosome"/>
</dbReference>
<dbReference type="PROSITE" id="PS51747">
    <property type="entry name" value="CYT_DCMP_DEAMINASES_2"/>
    <property type="match status" value="1"/>
</dbReference>
<dbReference type="InterPro" id="IPR002125">
    <property type="entry name" value="CMP_dCMP_dom"/>
</dbReference>
<feature type="binding site" evidence="15">
    <location>
        <position position="211"/>
    </location>
    <ligand>
        <name>NADP(+)</name>
        <dbReference type="ChEBI" id="CHEBI:58349"/>
    </ligand>
</feature>
<feature type="binding site" evidence="15">
    <location>
        <position position="232"/>
    </location>
    <ligand>
        <name>NADP(+)</name>
        <dbReference type="ChEBI" id="CHEBI:58349"/>
    </ligand>
</feature>
<feature type="binding site" evidence="15">
    <location>
        <position position="195"/>
    </location>
    <ligand>
        <name>NADP(+)</name>
        <dbReference type="ChEBI" id="CHEBI:58349"/>
    </ligand>
</feature>
<evidence type="ECO:0000256" key="9">
    <source>
        <dbReference type="ARBA" id="ARBA00022833"/>
    </source>
</evidence>
<keyword evidence="8 13" id="KW-0378">Hydrolase</keyword>
<keyword evidence="7 13" id="KW-0479">Metal-binding</keyword>
<comment type="cofactor">
    <cofactor evidence="13 16">
        <name>Zn(2+)</name>
        <dbReference type="ChEBI" id="CHEBI:29105"/>
    </cofactor>
    <text evidence="13 16">Binds 1 zinc ion.</text>
</comment>
<evidence type="ECO:0000313" key="19">
    <source>
        <dbReference type="Proteomes" id="UP000008841"/>
    </source>
</evidence>
<feature type="binding site" evidence="15">
    <location>
        <position position="207"/>
    </location>
    <ligand>
        <name>NADP(+)</name>
        <dbReference type="ChEBI" id="CHEBI:58349"/>
    </ligand>
</feature>
<feature type="binding site" evidence="15">
    <location>
        <position position="218"/>
    </location>
    <ligand>
        <name>substrate</name>
    </ligand>
</feature>
<comment type="catalytic activity">
    <reaction evidence="13">
        <text>5-amino-6-(5-phospho-D-ribitylamino)uracil + NADP(+) = 5-amino-6-(5-phospho-D-ribosylamino)uracil + NADPH + H(+)</text>
        <dbReference type="Rhea" id="RHEA:17845"/>
        <dbReference type="ChEBI" id="CHEBI:15378"/>
        <dbReference type="ChEBI" id="CHEBI:57783"/>
        <dbReference type="ChEBI" id="CHEBI:58349"/>
        <dbReference type="ChEBI" id="CHEBI:58421"/>
        <dbReference type="ChEBI" id="CHEBI:58453"/>
        <dbReference type="EC" id="1.1.1.193"/>
    </reaction>
</comment>
<evidence type="ECO:0000256" key="10">
    <source>
        <dbReference type="ARBA" id="ARBA00022857"/>
    </source>
</evidence>
<dbReference type="CDD" id="cd01284">
    <property type="entry name" value="Riboflavin_deaminase-reductase"/>
    <property type="match status" value="1"/>
</dbReference>
<evidence type="ECO:0000256" key="1">
    <source>
        <dbReference type="ARBA" id="ARBA00002151"/>
    </source>
</evidence>
<feature type="active site" description="Proton donor" evidence="14">
    <location>
        <position position="61"/>
    </location>
</feature>
<dbReference type="InterPro" id="IPR004794">
    <property type="entry name" value="Eubact_RibD"/>
</dbReference>
<dbReference type="AlphaFoldDB" id="B3EI79"/>
<evidence type="ECO:0000256" key="4">
    <source>
        <dbReference type="ARBA" id="ARBA00005259"/>
    </source>
</evidence>
<comment type="catalytic activity">
    <reaction evidence="13">
        <text>2,5-diamino-6-hydroxy-4-(5-phosphoribosylamino)-pyrimidine + H2O + H(+) = 5-amino-6-(5-phospho-D-ribosylamino)uracil + NH4(+)</text>
        <dbReference type="Rhea" id="RHEA:21868"/>
        <dbReference type="ChEBI" id="CHEBI:15377"/>
        <dbReference type="ChEBI" id="CHEBI:15378"/>
        <dbReference type="ChEBI" id="CHEBI:28938"/>
        <dbReference type="ChEBI" id="CHEBI:58453"/>
        <dbReference type="ChEBI" id="CHEBI:58614"/>
        <dbReference type="EC" id="3.5.4.26"/>
    </reaction>
</comment>
<keyword evidence="9 13" id="KW-0862">Zinc</keyword>
<name>B3EI79_CHLL2</name>
<evidence type="ECO:0000256" key="13">
    <source>
        <dbReference type="PIRNR" id="PIRNR006769"/>
    </source>
</evidence>
<feature type="binding site" evidence="15">
    <location>
        <position position="165"/>
    </location>
    <ligand>
        <name>NADP(+)</name>
        <dbReference type="ChEBI" id="CHEBI:58349"/>
    </ligand>
</feature>
<dbReference type="EC" id="3.5.4.26" evidence="13"/>
<evidence type="ECO:0000256" key="8">
    <source>
        <dbReference type="ARBA" id="ARBA00022801"/>
    </source>
</evidence>
<organism evidence="18 19">
    <name type="scientific">Chlorobium limicola (strain DSM 245 / NBRC 103803 / 6330)</name>
    <dbReference type="NCBI Taxonomy" id="290315"/>
    <lineage>
        <taxon>Bacteria</taxon>
        <taxon>Pseudomonadati</taxon>
        <taxon>Chlorobiota</taxon>
        <taxon>Chlorobiia</taxon>
        <taxon>Chlorobiales</taxon>
        <taxon>Chlorobiaceae</taxon>
        <taxon>Chlorobium/Pelodictyon group</taxon>
        <taxon>Chlorobium</taxon>
    </lineage>
</organism>